<evidence type="ECO:0000313" key="2">
    <source>
        <dbReference type="Proteomes" id="UP000789920"/>
    </source>
</evidence>
<dbReference type="EMBL" id="CAJVQC010027668">
    <property type="protein sequence ID" value="CAG8737109.1"/>
    <property type="molecule type" value="Genomic_DNA"/>
</dbReference>
<evidence type="ECO:0000313" key="1">
    <source>
        <dbReference type="EMBL" id="CAG8737109.1"/>
    </source>
</evidence>
<comment type="caution">
    <text evidence="1">The sequence shown here is derived from an EMBL/GenBank/DDBJ whole genome shotgun (WGS) entry which is preliminary data.</text>
</comment>
<keyword evidence="2" id="KW-1185">Reference proteome</keyword>
<dbReference type="Proteomes" id="UP000789920">
    <property type="component" value="Unassembled WGS sequence"/>
</dbReference>
<gene>
    <name evidence="1" type="ORF">RPERSI_LOCUS12769</name>
</gene>
<protein>
    <submittedName>
        <fullName evidence="1">11244_t:CDS:1</fullName>
    </submittedName>
</protein>
<sequence>MMTEESQHINTDIGRQPPLRCNISADGSKAELMNRLEIYWGESEKDYVPQGQFKGKSVEQTQPEGHEKRDGLPTQESTEGQNYALLSYMENRLEEKIEEKLGESLARVLDKSLQQWSAQLNRSSSGETHFPSKKFKKTRDQHEYDAICD</sequence>
<feature type="non-terminal residue" evidence="1">
    <location>
        <position position="149"/>
    </location>
</feature>
<reference evidence="1" key="1">
    <citation type="submission" date="2021-06" db="EMBL/GenBank/DDBJ databases">
        <authorList>
            <person name="Kallberg Y."/>
            <person name="Tangrot J."/>
            <person name="Rosling A."/>
        </authorList>
    </citation>
    <scope>NUCLEOTIDE SEQUENCE</scope>
    <source>
        <strain evidence="1">MA461A</strain>
    </source>
</reference>
<organism evidence="1 2">
    <name type="scientific">Racocetra persica</name>
    <dbReference type="NCBI Taxonomy" id="160502"/>
    <lineage>
        <taxon>Eukaryota</taxon>
        <taxon>Fungi</taxon>
        <taxon>Fungi incertae sedis</taxon>
        <taxon>Mucoromycota</taxon>
        <taxon>Glomeromycotina</taxon>
        <taxon>Glomeromycetes</taxon>
        <taxon>Diversisporales</taxon>
        <taxon>Gigasporaceae</taxon>
        <taxon>Racocetra</taxon>
    </lineage>
</organism>
<name>A0ACA9Q780_9GLOM</name>
<proteinExistence type="predicted"/>
<accession>A0ACA9Q780</accession>